<dbReference type="GO" id="GO:0032981">
    <property type="term" value="P:mitochondrial respiratory chain complex I assembly"/>
    <property type="evidence" value="ECO:0007669"/>
    <property type="project" value="TreeGrafter"/>
</dbReference>
<comment type="caution">
    <text evidence="3">The sequence shown here is derived from an EMBL/GenBank/DDBJ whole genome shotgun (WGS) entry which is preliminary data.</text>
</comment>
<protein>
    <submittedName>
        <fullName evidence="3">Mimitin, mitochondrial</fullName>
    </submittedName>
</protein>
<feature type="compositionally biased region" description="Polar residues" evidence="2">
    <location>
        <begin position="127"/>
        <end position="138"/>
    </location>
</feature>
<dbReference type="Pfam" id="PF05071">
    <property type="entry name" value="NDUFA12"/>
    <property type="match status" value="1"/>
</dbReference>
<gene>
    <name evidence="3" type="ORF">AKO1_009149</name>
</gene>
<organism evidence="3 4">
    <name type="scientific">Acrasis kona</name>
    <dbReference type="NCBI Taxonomy" id="1008807"/>
    <lineage>
        <taxon>Eukaryota</taxon>
        <taxon>Discoba</taxon>
        <taxon>Heterolobosea</taxon>
        <taxon>Tetramitia</taxon>
        <taxon>Eutetramitia</taxon>
        <taxon>Acrasidae</taxon>
        <taxon>Acrasis</taxon>
    </lineage>
</organism>
<dbReference type="PANTHER" id="PTHR32470:SF2">
    <property type="entry name" value="NADH DEHYDROGENASE [UBIQUINONE] 1 ALPHA SUBCOMPLEX ASSEMBLY FACTOR 2"/>
    <property type="match status" value="1"/>
</dbReference>
<comment type="similarity">
    <text evidence="1">Belongs to the complex I NDUFA12 subunit family.</text>
</comment>
<dbReference type="EMBL" id="JAOPGA020001558">
    <property type="protein sequence ID" value="KAL0489441.1"/>
    <property type="molecule type" value="Genomic_DNA"/>
</dbReference>
<sequence length="206" mass="24457">MFKSGLRLLKRLKDNITKYNDEYNGTKKLVGVDKSGYHYYTAVDNQSNRVIRIVTDDKGNPLEHDQKLPLEWRGWMQYQRKDPPTIEEIEDNEQFLNKLRNNVERRKQQLEREEMQGRARSEHHQRTNYSSASTQSDEPPSFEYMIQKIKQNEKQAEKSSIKNDRSRGADINTNSETHKNKYLSDTPSEEEPVDEWTKFQNSKTKQ</sequence>
<feature type="region of interest" description="Disordered" evidence="2">
    <location>
        <begin position="107"/>
        <end position="206"/>
    </location>
</feature>
<evidence type="ECO:0000313" key="3">
    <source>
        <dbReference type="EMBL" id="KAL0489441.1"/>
    </source>
</evidence>
<reference evidence="3 4" key="1">
    <citation type="submission" date="2024-03" db="EMBL/GenBank/DDBJ databases">
        <title>The Acrasis kona genome and developmental transcriptomes reveal deep origins of eukaryotic multicellular pathways.</title>
        <authorList>
            <person name="Sheikh S."/>
            <person name="Fu C.-J."/>
            <person name="Brown M.W."/>
            <person name="Baldauf S.L."/>
        </authorList>
    </citation>
    <scope>NUCLEOTIDE SEQUENCE [LARGE SCALE GENOMIC DNA]</scope>
    <source>
        <strain evidence="3 4">ATCC MYA-3509</strain>
    </source>
</reference>
<keyword evidence="4" id="KW-1185">Reference proteome</keyword>
<feature type="compositionally biased region" description="Basic and acidic residues" evidence="2">
    <location>
        <begin position="107"/>
        <end position="125"/>
    </location>
</feature>
<proteinExistence type="inferred from homology"/>
<name>A0AAW2ZL49_9EUKA</name>
<evidence type="ECO:0000256" key="1">
    <source>
        <dbReference type="ARBA" id="ARBA00007355"/>
    </source>
</evidence>
<accession>A0AAW2ZL49</accession>
<feature type="compositionally biased region" description="Basic and acidic residues" evidence="2">
    <location>
        <begin position="150"/>
        <end position="168"/>
    </location>
</feature>
<dbReference type="GO" id="GO:0005739">
    <property type="term" value="C:mitochondrion"/>
    <property type="evidence" value="ECO:0007669"/>
    <property type="project" value="TreeGrafter"/>
</dbReference>
<dbReference type="GO" id="GO:0045271">
    <property type="term" value="C:respiratory chain complex I"/>
    <property type="evidence" value="ECO:0007669"/>
    <property type="project" value="InterPro"/>
</dbReference>
<evidence type="ECO:0000313" key="4">
    <source>
        <dbReference type="Proteomes" id="UP001431209"/>
    </source>
</evidence>
<dbReference type="InterPro" id="IPR052618">
    <property type="entry name" value="ComplexI_NDUFA12"/>
</dbReference>
<dbReference type="PANTHER" id="PTHR32470">
    <property type="entry name" value="ADH DEHYDROGENASE [UBIQUINONE] 1 ALPHA SUBCOMPLEX ASSEMBLY FACTOR 2"/>
    <property type="match status" value="1"/>
</dbReference>
<dbReference type="AlphaFoldDB" id="A0AAW2ZL49"/>
<evidence type="ECO:0000256" key="2">
    <source>
        <dbReference type="SAM" id="MobiDB-lite"/>
    </source>
</evidence>
<dbReference type="InterPro" id="IPR007763">
    <property type="entry name" value="NDUFA12"/>
</dbReference>
<dbReference type="Proteomes" id="UP001431209">
    <property type="component" value="Unassembled WGS sequence"/>
</dbReference>